<protein>
    <submittedName>
        <fullName evidence="12">Alkaline phosphatase</fullName>
    </submittedName>
</protein>
<keyword evidence="7" id="KW-0862">Zinc</keyword>
<evidence type="ECO:0000256" key="3">
    <source>
        <dbReference type="ARBA" id="ARBA00005984"/>
    </source>
</evidence>
<comment type="similarity">
    <text evidence="3 9">Belongs to the alkaline phosphatase family.</text>
</comment>
<evidence type="ECO:0000256" key="6">
    <source>
        <dbReference type="ARBA" id="ARBA00022801"/>
    </source>
</evidence>
<keyword evidence="4" id="KW-0597">Phosphoprotein</keyword>
<evidence type="ECO:0000256" key="2">
    <source>
        <dbReference type="ARBA" id="ARBA00001947"/>
    </source>
</evidence>
<feature type="region of interest" description="Disordered" evidence="10">
    <location>
        <begin position="211"/>
        <end position="233"/>
    </location>
</feature>
<evidence type="ECO:0000313" key="12">
    <source>
        <dbReference type="EMBL" id="MCK9792398.1"/>
    </source>
</evidence>
<keyword evidence="13" id="KW-1185">Reference proteome</keyword>
<feature type="region of interest" description="Disordered" evidence="10">
    <location>
        <begin position="28"/>
        <end position="61"/>
    </location>
</feature>
<dbReference type="InterPro" id="IPR001952">
    <property type="entry name" value="Alkaline_phosphatase"/>
</dbReference>
<keyword evidence="6" id="KW-0378">Hydrolase</keyword>
<evidence type="ECO:0000256" key="11">
    <source>
        <dbReference type="SAM" id="SignalP"/>
    </source>
</evidence>
<evidence type="ECO:0000256" key="4">
    <source>
        <dbReference type="ARBA" id="ARBA00022553"/>
    </source>
</evidence>
<dbReference type="InterPro" id="IPR018299">
    <property type="entry name" value="Alkaline_phosphatase_AS"/>
</dbReference>
<evidence type="ECO:0000256" key="8">
    <source>
        <dbReference type="ARBA" id="ARBA00022842"/>
    </source>
</evidence>
<sequence length="445" mass="46548">MAARTTIRRAGAAAVTVLVAAGTAVGATAGHDAGRGGDQTASQQSGHRGDDRDRGRGGKDRARNVIMLQGDGMGLAARELIRLATEGKDGRLVMDSLDEAGWTATDSADPEDAVTDSAAGATAFSTGVRTFNGAVGVDADGNPVPTLLEDAKRAGKATGLVSTAQITDASPAAFGAHVTDRYDQSEIARQYLEESRPDVLLGGGEDFWLPAGEPGAWPDNPAEDPEEQSKGTEGNLVERAQELGYTYVSDAEGLADADGRRLLGLFANEEMFQQANEGEGDVYSPEVPLVDMAAKALDVVSRDRDGFFLFVEEEAIDEFAHRSNATRTIEAGQALDETVALALEFQEKHPDTLVLVVGDHATGGLAIENVDAEDESGEGATAEDGPFPVPGTDLEFSVDWTTGGHTGEATPITAQGPGAERLSGPQLNTDVHDAVQRAMLPRGHR</sequence>
<keyword evidence="8" id="KW-0460">Magnesium</keyword>
<dbReference type="PANTHER" id="PTHR11596">
    <property type="entry name" value="ALKALINE PHOSPHATASE"/>
    <property type="match status" value="1"/>
</dbReference>
<dbReference type="CDD" id="cd16012">
    <property type="entry name" value="ALP"/>
    <property type="match status" value="1"/>
</dbReference>
<organism evidence="12 13">
    <name type="scientific">Isoptericola peretonis</name>
    <dbReference type="NCBI Taxonomy" id="2918523"/>
    <lineage>
        <taxon>Bacteria</taxon>
        <taxon>Bacillati</taxon>
        <taxon>Actinomycetota</taxon>
        <taxon>Actinomycetes</taxon>
        <taxon>Micrococcales</taxon>
        <taxon>Promicromonosporaceae</taxon>
        <taxon>Isoptericola</taxon>
    </lineage>
</organism>
<comment type="cofactor">
    <cofactor evidence="1">
        <name>Mg(2+)</name>
        <dbReference type="ChEBI" id="CHEBI:18420"/>
    </cofactor>
</comment>
<dbReference type="PRINTS" id="PR00113">
    <property type="entry name" value="ALKPHPHTASE"/>
</dbReference>
<dbReference type="Proteomes" id="UP001651050">
    <property type="component" value="Unassembled WGS sequence"/>
</dbReference>
<reference evidence="12 13" key="1">
    <citation type="submission" date="2022-02" db="EMBL/GenBank/DDBJ databases">
        <title>The car tank lid bacteriome: a reservoir of bacteria with potential in bioremediation of fuel.</title>
        <authorList>
            <person name="Vidal-Verdu A."/>
            <person name="Gomez-Martinez D."/>
            <person name="Latorre-Perez A."/>
            <person name="Pereto J."/>
            <person name="Porcar M."/>
        </authorList>
    </citation>
    <scope>NUCLEOTIDE SEQUENCE [LARGE SCALE GENOMIC DNA]</scope>
    <source>
        <strain evidence="12 13">4D.3</strain>
    </source>
</reference>
<evidence type="ECO:0000313" key="13">
    <source>
        <dbReference type="Proteomes" id="UP001651050"/>
    </source>
</evidence>
<dbReference type="Gene3D" id="3.40.720.10">
    <property type="entry name" value="Alkaline Phosphatase, subunit A"/>
    <property type="match status" value="1"/>
</dbReference>
<evidence type="ECO:0000256" key="9">
    <source>
        <dbReference type="RuleBase" id="RU003946"/>
    </source>
</evidence>
<evidence type="ECO:0000256" key="5">
    <source>
        <dbReference type="ARBA" id="ARBA00022723"/>
    </source>
</evidence>
<accession>A0ABT0IYR5</accession>
<comment type="cofactor">
    <cofactor evidence="2">
        <name>Zn(2+)</name>
        <dbReference type="ChEBI" id="CHEBI:29105"/>
    </cofactor>
</comment>
<feature type="region of interest" description="Disordered" evidence="10">
    <location>
        <begin position="401"/>
        <end position="426"/>
    </location>
</feature>
<feature type="compositionally biased region" description="Basic and acidic residues" evidence="10">
    <location>
        <begin position="47"/>
        <end position="61"/>
    </location>
</feature>
<keyword evidence="5" id="KW-0479">Metal-binding</keyword>
<dbReference type="RefSeq" id="WP_416342271.1">
    <property type="nucleotide sequence ID" value="NZ_JALQCY010000001.1"/>
</dbReference>
<dbReference type="Pfam" id="PF00245">
    <property type="entry name" value="Alk_phosphatase"/>
    <property type="match status" value="1"/>
</dbReference>
<comment type="caution">
    <text evidence="12">The sequence shown here is derived from an EMBL/GenBank/DDBJ whole genome shotgun (WGS) entry which is preliminary data.</text>
</comment>
<evidence type="ECO:0000256" key="10">
    <source>
        <dbReference type="SAM" id="MobiDB-lite"/>
    </source>
</evidence>
<name>A0ABT0IYR5_9MICO</name>
<evidence type="ECO:0000256" key="1">
    <source>
        <dbReference type="ARBA" id="ARBA00001946"/>
    </source>
</evidence>
<feature type="signal peptide" evidence="11">
    <location>
        <begin position="1"/>
        <end position="26"/>
    </location>
</feature>
<dbReference type="PANTHER" id="PTHR11596:SF5">
    <property type="entry name" value="ALKALINE PHOSPHATASE"/>
    <property type="match status" value="1"/>
</dbReference>
<proteinExistence type="inferred from homology"/>
<feature type="chain" id="PRO_5045208085" evidence="11">
    <location>
        <begin position="27"/>
        <end position="445"/>
    </location>
</feature>
<keyword evidence="11" id="KW-0732">Signal</keyword>
<dbReference type="PROSITE" id="PS00123">
    <property type="entry name" value="ALKALINE_PHOSPHATASE"/>
    <property type="match status" value="1"/>
</dbReference>
<dbReference type="InterPro" id="IPR017850">
    <property type="entry name" value="Alkaline_phosphatase_core_sf"/>
</dbReference>
<dbReference type="SUPFAM" id="SSF53649">
    <property type="entry name" value="Alkaline phosphatase-like"/>
    <property type="match status" value="1"/>
</dbReference>
<evidence type="ECO:0000256" key="7">
    <source>
        <dbReference type="ARBA" id="ARBA00022833"/>
    </source>
</evidence>
<gene>
    <name evidence="12" type="ORF">M1843_01390</name>
</gene>
<dbReference type="SMART" id="SM00098">
    <property type="entry name" value="alkPPc"/>
    <property type="match status" value="1"/>
</dbReference>
<dbReference type="EMBL" id="JALQCY010000001">
    <property type="protein sequence ID" value="MCK9792398.1"/>
    <property type="molecule type" value="Genomic_DNA"/>
</dbReference>